<keyword evidence="1" id="KW-0808">Transferase</keyword>
<dbReference type="RefSeq" id="WP_323465531.1">
    <property type="nucleotide sequence ID" value="NZ_CP144224.1"/>
</dbReference>
<organism evidence="5 6">
    <name type="scientific">Alkalihalophilus pseudofirmus</name>
    <name type="common">Bacillus pseudofirmus</name>
    <dbReference type="NCBI Taxonomy" id="79885"/>
    <lineage>
        <taxon>Bacteria</taxon>
        <taxon>Bacillati</taxon>
        <taxon>Bacillota</taxon>
        <taxon>Bacilli</taxon>
        <taxon>Bacillales</taxon>
        <taxon>Bacillaceae</taxon>
        <taxon>Alkalihalophilus</taxon>
    </lineage>
</organism>
<dbReference type="EMBL" id="JAWJAY010000001">
    <property type="protein sequence ID" value="MDV2883599.1"/>
    <property type="molecule type" value="Genomic_DNA"/>
</dbReference>
<accession>A0AAJ2KS38</accession>
<evidence type="ECO:0000256" key="1">
    <source>
        <dbReference type="ARBA" id="ARBA00022679"/>
    </source>
</evidence>
<evidence type="ECO:0000259" key="3">
    <source>
        <dbReference type="Pfam" id="PF10620"/>
    </source>
</evidence>
<proteinExistence type="predicted"/>
<dbReference type="GO" id="GO:0016779">
    <property type="term" value="F:nucleotidyltransferase activity"/>
    <property type="evidence" value="ECO:0007669"/>
    <property type="project" value="UniProtKB-KW"/>
</dbReference>
<dbReference type="Proteomes" id="UP001285636">
    <property type="component" value="Unassembled WGS sequence"/>
</dbReference>
<dbReference type="NCBIfam" id="NF002332">
    <property type="entry name" value="PRK01293.1"/>
    <property type="match status" value="1"/>
</dbReference>
<feature type="domain" description="Phosphoribosyl-dephospho-CoA transferase MdcG C-terminal" evidence="3">
    <location>
        <begin position="95"/>
        <end position="199"/>
    </location>
</feature>
<evidence type="ECO:0000313" key="5">
    <source>
        <dbReference type="EMBL" id="MDV2883599.1"/>
    </source>
</evidence>
<gene>
    <name evidence="5" type="ORF">RYX45_00300</name>
</gene>
<dbReference type="NCBIfam" id="TIGR03135">
    <property type="entry name" value="malonate_mdcG"/>
    <property type="match status" value="1"/>
</dbReference>
<dbReference type="InterPro" id="IPR049180">
    <property type="entry name" value="MdcG_C"/>
</dbReference>
<dbReference type="AlphaFoldDB" id="A0AAJ2KS38"/>
<reference evidence="5" key="1">
    <citation type="submission" date="2023-10" db="EMBL/GenBank/DDBJ databases">
        <title>Screening of Alkalihalophilus pseudofirmusBZ-TG-HK211 and Its Alleviation of Salt Stress on Rapeseed Growth.</title>
        <authorList>
            <person name="Zhao B."/>
            <person name="Guo T."/>
        </authorList>
    </citation>
    <scope>NUCLEOTIDE SEQUENCE</scope>
    <source>
        <strain evidence="5">BZ-TG-HK211</strain>
    </source>
</reference>
<dbReference type="Pfam" id="PF10620">
    <property type="entry name" value="MdcG"/>
    <property type="match status" value="1"/>
</dbReference>
<dbReference type="InterPro" id="IPR048903">
    <property type="entry name" value="MdcG_N"/>
</dbReference>
<protein>
    <submittedName>
        <fullName evidence="5">Malonate decarboxylase holo-ACP synthase</fullName>
    </submittedName>
</protein>
<sequence length="205" mass="22902">MVRVHDLVELKDVEGFLSKETFPDWVYSVLREAPFVVVRRAPQMDGIIPVGIRGNHRCQRCASAINVTEIKQCFSPESIKVKEVKTSIDLINIGLIQIQNIMDDFPDLTWGPAGSVGFELVTSYPATHKNSDIDMVIRTNRILEQSVAQKIVELLNVLSINVDALLETHQGAFALAEYATNCEKLILRSSVGPKLVYHPAFQLQS</sequence>
<keyword evidence="2" id="KW-0548">Nucleotidyltransferase</keyword>
<comment type="caution">
    <text evidence="5">The sequence shown here is derived from an EMBL/GenBank/DDBJ whole genome shotgun (WGS) entry which is preliminary data.</text>
</comment>
<evidence type="ECO:0000259" key="4">
    <source>
        <dbReference type="Pfam" id="PF20866"/>
    </source>
</evidence>
<evidence type="ECO:0000313" key="6">
    <source>
        <dbReference type="Proteomes" id="UP001285636"/>
    </source>
</evidence>
<dbReference type="Pfam" id="PF20866">
    <property type="entry name" value="MdcG_N"/>
    <property type="match status" value="1"/>
</dbReference>
<evidence type="ECO:0000256" key="2">
    <source>
        <dbReference type="ARBA" id="ARBA00022695"/>
    </source>
</evidence>
<name>A0AAJ2KS38_ALKPS</name>
<feature type="domain" description="Phosphoribosyl-dephospho-CoA transferase MdcG N-terminal" evidence="4">
    <location>
        <begin position="3"/>
        <end position="76"/>
    </location>
</feature>
<dbReference type="InterPro" id="IPR017557">
    <property type="entry name" value="Holo-ACP_synthase"/>
</dbReference>